<evidence type="ECO:0000313" key="1">
    <source>
        <dbReference type="EMBL" id="CAE6473433.1"/>
    </source>
</evidence>
<reference evidence="1" key="1">
    <citation type="submission" date="2021-01" db="EMBL/GenBank/DDBJ databases">
        <authorList>
            <person name="Kaushik A."/>
        </authorList>
    </citation>
    <scope>NUCLEOTIDE SEQUENCE</scope>
    <source>
        <strain evidence="1">AG4-R118</strain>
    </source>
</reference>
<proteinExistence type="predicted"/>
<comment type="caution">
    <text evidence="1">The sequence shown here is derived from an EMBL/GenBank/DDBJ whole genome shotgun (WGS) entry which is preliminary data.</text>
</comment>
<organism evidence="1 2">
    <name type="scientific">Rhizoctonia solani</name>
    <dbReference type="NCBI Taxonomy" id="456999"/>
    <lineage>
        <taxon>Eukaryota</taxon>
        <taxon>Fungi</taxon>
        <taxon>Dikarya</taxon>
        <taxon>Basidiomycota</taxon>
        <taxon>Agaricomycotina</taxon>
        <taxon>Agaricomycetes</taxon>
        <taxon>Cantharellales</taxon>
        <taxon>Ceratobasidiaceae</taxon>
        <taxon>Rhizoctonia</taxon>
    </lineage>
</organism>
<accession>A0A8H3GXL9</accession>
<dbReference type="Gene3D" id="2.60.120.260">
    <property type="entry name" value="Galactose-binding domain-like"/>
    <property type="match status" value="1"/>
</dbReference>
<evidence type="ECO:0000313" key="2">
    <source>
        <dbReference type="Proteomes" id="UP000663888"/>
    </source>
</evidence>
<dbReference type="Proteomes" id="UP000663888">
    <property type="component" value="Unassembled WGS sequence"/>
</dbReference>
<name>A0A8H3GXL9_9AGAM</name>
<protein>
    <submittedName>
        <fullName evidence="1">Uncharacterized protein</fullName>
    </submittedName>
</protein>
<gene>
    <name evidence="1" type="ORF">RDB_LOCUS111375</name>
</gene>
<sequence>MPQNITVDDRSPMINYSGDWVANFKQYPLNDTTSDRYYDSTFHRSQSPGDNASIRFNGTAVYIFGAKRPDRGHYTVTIDNSQKIRLDAYAPKQQNGDDGLFRQLLFSQTDLEDRSHEVTLTNDSQEGDAKPFIDIDYIMWTSNVNTDAGASDFDDGHPSWNFNGNWTVRTPNATNNQTVQQVFL</sequence>
<dbReference type="AlphaFoldDB" id="A0A8H3GXL9"/>
<dbReference type="EMBL" id="CAJMWX010001188">
    <property type="protein sequence ID" value="CAE6473433.1"/>
    <property type="molecule type" value="Genomic_DNA"/>
</dbReference>